<organism evidence="1 2">
    <name type="scientific">Dallia pectoralis</name>
    <name type="common">Alaska blackfish</name>
    <dbReference type="NCBI Taxonomy" id="75939"/>
    <lineage>
        <taxon>Eukaryota</taxon>
        <taxon>Metazoa</taxon>
        <taxon>Chordata</taxon>
        <taxon>Craniata</taxon>
        <taxon>Vertebrata</taxon>
        <taxon>Euteleostomi</taxon>
        <taxon>Actinopterygii</taxon>
        <taxon>Neopterygii</taxon>
        <taxon>Teleostei</taxon>
        <taxon>Protacanthopterygii</taxon>
        <taxon>Esociformes</taxon>
        <taxon>Umbridae</taxon>
        <taxon>Dallia</taxon>
    </lineage>
</organism>
<comment type="caution">
    <text evidence="1">The sequence shown here is derived from an EMBL/GenBank/DDBJ whole genome shotgun (WGS) entry which is preliminary data.</text>
</comment>
<proteinExistence type="predicted"/>
<evidence type="ECO:0000313" key="1">
    <source>
        <dbReference type="EMBL" id="KAJ7988525.1"/>
    </source>
</evidence>
<name>A0ACC2FAW9_DALPE</name>
<sequence length="141" mass="16403">MGNFRLKLRIAGCSELTVNSEKRRGVGNKSKGKMKKPRRSETNFLPVLPEGKTTTSLEGERSRMQEDMQKRSPDWVTVEAAMLSTFSLRKEIVEDEPLVVDIKSRWPALFTDRQMVTQRTVWWFQRPIAPFPTRNLQFCID</sequence>
<gene>
    <name evidence="1" type="ORF">DPEC_G00324480</name>
</gene>
<protein>
    <submittedName>
        <fullName evidence="1">Uncharacterized protein</fullName>
    </submittedName>
</protein>
<reference evidence="1" key="1">
    <citation type="submission" date="2021-05" db="EMBL/GenBank/DDBJ databases">
        <authorList>
            <person name="Pan Q."/>
            <person name="Jouanno E."/>
            <person name="Zahm M."/>
            <person name="Klopp C."/>
            <person name="Cabau C."/>
            <person name="Louis A."/>
            <person name="Berthelot C."/>
            <person name="Parey E."/>
            <person name="Roest Crollius H."/>
            <person name="Montfort J."/>
            <person name="Robinson-Rechavi M."/>
            <person name="Bouchez O."/>
            <person name="Lampietro C."/>
            <person name="Lopez Roques C."/>
            <person name="Donnadieu C."/>
            <person name="Postlethwait J."/>
            <person name="Bobe J."/>
            <person name="Dillon D."/>
            <person name="Chandos A."/>
            <person name="von Hippel F."/>
            <person name="Guiguen Y."/>
        </authorList>
    </citation>
    <scope>NUCLEOTIDE SEQUENCE</scope>
    <source>
        <strain evidence="1">YG-Jan2019</strain>
    </source>
</reference>
<evidence type="ECO:0000313" key="2">
    <source>
        <dbReference type="Proteomes" id="UP001157502"/>
    </source>
</evidence>
<dbReference type="Proteomes" id="UP001157502">
    <property type="component" value="Chromosome 31"/>
</dbReference>
<keyword evidence="2" id="KW-1185">Reference proteome</keyword>
<accession>A0ACC2FAW9</accession>
<dbReference type="EMBL" id="CM055758">
    <property type="protein sequence ID" value="KAJ7988525.1"/>
    <property type="molecule type" value="Genomic_DNA"/>
</dbReference>